<sequence length="201" mass="21603">MSSENATFVLHTYFRSSCSARIRIALNLKELPYESVYVNLLSGQQSGSEYAKINPSRLVPTLQHVSAGAPGDSTDNTVSIPQSMAILEYLDEAFPDKPSLLPPASDPVGRATVRALANIIACDTQPVTNLRILLRVTKLGGSKEDWARELMCDGFAAYERLAAGTSGRFSYGDRITLADVCLVPAVWGHCGSGSSSTIFLS</sequence>
<keyword evidence="5" id="KW-1185">Reference proteome</keyword>
<dbReference type="InterPro" id="IPR004045">
    <property type="entry name" value="Glutathione_S-Trfase_N"/>
</dbReference>
<dbReference type="Pfam" id="PF13409">
    <property type="entry name" value="GST_N_2"/>
    <property type="match status" value="1"/>
</dbReference>
<dbReference type="GO" id="GO:0004364">
    <property type="term" value="F:glutathione transferase activity"/>
    <property type="evidence" value="ECO:0007669"/>
    <property type="project" value="TreeGrafter"/>
</dbReference>
<dbReference type="SFLD" id="SFLDG00358">
    <property type="entry name" value="Main_(cytGST)"/>
    <property type="match status" value="1"/>
</dbReference>
<comment type="similarity">
    <text evidence="1">Belongs to the GST superfamily. Zeta family.</text>
</comment>
<dbReference type="CDD" id="cd03042">
    <property type="entry name" value="GST_N_Zeta"/>
    <property type="match status" value="1"/>
</dbReference>
<protein>
    <submittedName>
        <fullName evidence="4">Related to maleylacetoacetate isomerase</fullName>
    </submittedName>
</protein>
<dbReference type="AlphaFoldDB" id="A0AAE8N5T6"/>
<evidence type="ECO:0000313" key="5">
    <source>
        <dbReference type="Proteomes" id="UP001187682"/>
    </source>
</evidence>
<dbReference type="GO" id="GO:0005739">
    <property type="term" value="C:mitochondrion"/>
    <property type="evidence" value="ECO:0007669"/>
    <property type="project" value="TreeGrafter"/>
</dbReference>
<dbReference type="GO" id="GO:0006749">
    <property type="term" value="P:glutathione metabolic process"/>
    <property type="evidence" value="ECO:0007669"/>
    <property type="project" value="TreeGrafter"/>
</dbReference>
<evidence type="ECO:0000256" key="1">
    <source>
        <dbReference type="ARBA" id="ARBA00010007"/>
    </source>
</evidence>
<dbReference type="PROSITE" id="PS50404">
    <property type="entry name" value="GST_NTER"/>
    <property type="match status" value="1"/>
</dbReference>
<evidence type="ECO:0000259" key="2">
    <source>
        <dbReference type="PROSITE" id="PS50404"/>
    </source>
</evidence>
<dbReference type="SUPFAM" id="SSF47616">
    <property type="entry name" value="GST C-terminal domain-like"/>
    <property type="match status" value="1"/>
</dbReference>
<evidence type="ECO:0000313" key="4">
    <source>
        <dbReference type="EMBL" id="SPO05397.1"/>
    </source>
</evidence>
<comment type="caution">
    <text evidence="4">The sequence shown here is derived from an EMBL/GenBank/DDBJ whole genome shotgun (WGS) entry which is preliminary data.</text>
</comment>
<name>A0AAE8N5T6_9PEZI</name>
<organism evidence="4 5">
    <name type="scientific">Cephalotrichum gorgonifer</name>
    <dbReference type="NCBI Taxonomy" id="2041049"/>
    <lineage>
        <taxon>Eukaryota</taxon>
        <taxon>Fungi</taxon>
        <taxon>Dikarya</taxon>
        <taxon>Ascomycota</taxon>
        <taxon>Pezizomycotina</taxon>
        <taxon>Sordariomycetes</taxon>
        <taxon>Hypocreomycetidae</taxon>
        <taxon>Microascales</taxon>
        <taxon>Microascaceae</taxon>
        <taxon>Cephalotrichum</taxon>
    </lineage>
</organism>
<dbReference type="InterPro" id="IPR005955">
    <property type="entry name" value="GST_Zeta"/>
</dbReference>
<dbReference type="Gene3D" id="3.40.30.10">
    <property type="entry name" value="Glutaredoxin"/>
    <property type="match status" value="1"/>
</dbReference>
<keyword evidence="4" id="KW-0413">Isomerase</keyword>
<dbReference type="Gene3D" id="1.20.1050.10">
    <property type="match status" value="1"/>
</dbReference>
<dbReference type="InterPro" id="IPR040079">
    <property type="entry name" value="Glutathione_S-Trfase"/>
</dbReference>
<dbReference type="Proteomes" id="UP001187682">
    <property type="component" value="Unassembled WGS sequence"/>
</dbReference>
<evidence type="ECO:0000259" key="3">
    <source>
        <dbReference type="PROSITE" id="PS50405"/>
    </source>
</evidence>
<gene>
    <name evidence="4" type="ORF">DNG_08084</name>
</gene>
<dbReference type="GO" id="GO:0006559">
    <property type="term" value="P:L-phenylalanine catabolic process"/>
    <property type="evidence" value="ECO:0007669"/>
    <property type="project" value="TreeGrafter"/>
</dbReference>
<dbReference type="SUPFAM" id="SSF52833">
    <property type="entry name" value="Thioredoxin-like"/>
    <property type="match status" value="1"/>
</dbReference>
<reference evidence="4" key="1">
    <citation type="submission" date="2018-03" db="EMBL/GenBank/DDBJ databases">
        <authorList>
            <person name="Guldener U."/>
        </authorList>
    </citation>
    <scope>NUCLEOTIDE SEQUENCE</scope>
</reference>
<dbReference type="SFLD" id="SFLDS00019">
    <property type="entry name" value="Glutathione_Transferase_(cytos"/>
    <property type="match status" value="1"/>
</dbReference>
<dbReference type="InterPro" id="IPR036249">
    <property type="entry name" value="Thioredoxin-like_sf"/>
</dbReference>
<dbReference type="PANTHER" id="PTHR42673">
    <property type="entry name" value="MALEYLACETOACETATE ISOMERASE"/>
    <property type="match status" value="1"/>
</dbReference>
<feature type="domain" description="GST N-terminal" evidence="2">
    <location>
        <begin position="6"/>
        <end position="98"/>
    </location>
</feature>
<dbReference type="PROSITE" id="PS50405">
    <property type="entry name" value="GST_CTER"/>
    <property type="match status" value="1"/>
</dbReference>
<dbReference type="InterPro" id="IPR010987">
    <property type="entry name" value="Glutathione-S-Trfase_C-like"/>
</dbReference>
<feature type="domain" description="GST C-terminal" evidence="3">
    <location>
        <begin position="106"/>
        <end position="201"/>
    </location>
</feature>
<dbReference type="EMBL" id="ONZQ02000012">
    <property type="protein sequence ID" value="SPO05397.1"/>
    <property type="molecule type" value="Genomic_DNA"/>
</dbReference>
<dbReference type="PANTHER" id="PTHR42673:SF4">
    <property type="entry name" value="MALEYLACETOACETATE ISOMERASE"/>
    <property type="match status" value="1"/>
</dbReference>
<proteinExistence type="inferred from homology"/>
<dbReference type="InterPro" id="IPR036282">
    <property type="entry name" value="Glutathione-S-Trfase_C_sf"/>
</dbReference>
<dbReference type="GO" id="GO:0016034">
    <property type="term" value="F:maleylacetoacetate isomerase activity"/>
    <property type="evidence" value="ECO:0007669"/>
    <property type="project" value="TreeGrafter"/>
</dbReference>
<dbReference type="InterPro" id="IPR034333">
    <property type="entry name" value="GST_Zeta_N"/>
</dbReference>
<accession>A0AAE8N5T6</accession>
<dbReference type="NCBIfam" id="TIGR01262">
    <property type="entry name" value="maiA"/>
    <property type="match status" value="1"/>
</dbReference>